<dbReference type="GO" id="GO:0000160">
    <property type="term" value="P:phosphorelay signal transduction system"/>
    <property type="evidence" value="ECO:0007669"/>
    <property type="project" value="UniProtKB-KW"/>
</dbReference>
<dbReference type="Proteomes" id="UP001596388">
    <property type="component" value="Unassembled WGS sequence"/>
</dbReference>
<dbReference type="InterPro" id="IPR004358">
    <property type="entry name" value="Sig_transdc_His_kin-like_C"/>
</dbReference>
<dbReference type="SMART" id="SM00091">
    <property type="entry name" value="PAS"/>
    <property type="match status" value="2"/>
</dbReference>
<dbReference type="InterPro" id="IPR036890">
    <property type="entry name" value="HATPase_C_sf"/>
</dbReference>
<keyword evidence="6" id="KW-0902">Two-component regulatory system</keyword>
<dbReference type="PROSITE" id="PS50113">
    <property type="entry name" value="PAC"/>
    <property type="match status" value="1"/>
</dbReference>
<evidence type="ECO:0000256" key="3">
    <source>
        <dbReference type="ARBA" id="ARBA00022553"/>
    </source>
</evidence>
<keyword evidence="3" id="KW-0597">Phosphoprotein</keyword>
<evidence type="ECO:0000259" key="8">
    <source>
        <dbReference type="PROSITE" id="PS50112"/>
    </source>
</evidence>
<dbReference type="Gene3D" id="3.30.450.20">
    <property type="entry name" value="PAS domain"/>
    <property type="match status" value="2"/>
</dbReference>
<dbReference type="InterPro" id="IPR005467">
    <property type="entry name" value="His_kinase_dom"/>
</dbReference>
<dbReference type="PANTHER" id="PTHR43711:SF1">
    <property type="entry name" value="HISTIDINE KINASE 1"/>
    <property type="match status" value="1"/>
</dbReference>
<dbReference type="InterPro" id="IPR036097">
    <property type="entry name" value="HisK_dim/P_sf"/>
</dbReference>
<feature type="domain" description="Histidine kinase" evidence="7">
    <location>
        <begin position="269"/>
        <end position="457"/>
    </location>
</feature>
<dbReference type="RefSeq" id="WP_276237220.1">
    <property type="nucleotide sequence ID" value="NZ_CP119989.1"/>
</dbReference>
<dbReference type="Gene3D" id="1.10.287.130">
    <property type="match status" value="1"/>
</dbReference>
<evidence type="ECO:0000259" key="9">
    <source>
        <dbReference type="PROSITE" id="PS50113"/>
    </source>
</evidence>
<dbReference type="CDD" id="cd00082">
    <property type="entry name" value="HisKA"/>
    <property type="match status" value="1"/>
</dbReference>
<feature type="domain" description="PAS" evidence="8">
    <location>
        <begin position="17"/>
        <end position="61"/>
    </location>
</feature>
<feature type="domain" description="PAC" evidence="9">
    <location>
        <begin position="208"/>
        <end position="258"/>
    </location>
</feature>
<dbReference type="InterPro" id="IPR035965">
    <property type="entry name" value="PAS-like_dom_sf"/>
</dbReference>
<dbReference type="GO" id="GO:0004673">
    <property type="term" value="F:protein histidine kinase activity"/>
    <property type="evidence" value="ECO:0007669"/>
    <property type="project" value="UniProtKB-EC"/>
</dbReference>
<evidence type="ECO:0000256" key="6">
    <source>
        <dbReference type="ARBA" id="ARBA00023012"/>
    </source>
</evidence>
<keyword evidence="4" id="KW-0808">Transferase</keyword>
<dbReference type="EMBL" id="JBHTAG010000003">
    <property type="protein sequence ID" value="MFC7098278.1"/>
    <property type="molecule type" value="Genomic_DNA"/>
</dbReference>
<dbReference type="NCBIfam" id="TIGR00229">
    <property type="entry name" value="sensory_box"/>
    <property type="match status" value="2"/>
</dbReference>
<evidence type="ECO:0000256" key="1">
    <source>
        <dbReference type="ARBA" id="ARBA00000085"/>
    </source>
</evidence>
<dbReference type="Pfam" id="PF00512">
    <property type="entry name" value="HisKA"/>
    <property type="match status" value="1"/>
</dbReference>
<reference evidence="10 11" key="1">
    <citation type="journal article" date="2019" name="Int. J. Syst. Evol. Microbiol.">
        <title>The Global Catalogue of Microorganisms (GCM) 10K type strain sequencing project: providing services to taxonomists for standard genome sequencing and annotation.</title>
        <authorList>
            <consortium name="The Broad Institute Genomics Platform"/>
            <consortium name="The Broad Institute Genome Sequencing Center for Infectious Disease"/>
            <person name="Wu L."/>
            <person name="Ma J."/>
        </authorList>
    </citation>
    <scope>NUCLEOTIDE SEQUENCE [LARGE SCALE GENOMIC DNA]</scope>
    <source>
        <strain evidence="10 11">DT55</strain>
    </source>
</reference>
<dbReference type="InterPro" id="IPR000700">
    <property type="entry name" value="PAS-assoc_C"/>
</dbReference>
<keyword evidence="5 10" id="KW-0418">Kinase</keyword>
<dbReference type="SMART" id="SM00388">
    <property type="entry name" value="HisKA"/>
    <property type="match status" value="1"/>
</dbReference>
<dbReference type="Gene3D" id="3.30.565.10">
    <property type="entry name" value="Histidine kinase-like ATPase, C-terminal domain"/>
    <property type="match status" value="1"/>
</dbReference>
<dbReference type="SUPFAM" id="SSF47384">
    <property type="entry name" value="Homodimeric domain of signal transducing histidine kinase"/>
    <property type="match status" value="1"/>
</dbReference>
<gene>
    <name evidence="10" type="ORF">ACFQKD_13280</name>
</gene>
<accession>A0ABD5X249</accession>
<dbReference type="InterPro" id="IPR001610">
    <property type="entry name" value="PAC"/>
</dbReference>
<evidence type="ECO:0000256" key="5">
    <source>
        <dbReference type="ARBA" id="ARBA00022777"/>
    </source>
</evidence>
<dbReference type="PRINTS" id="PR00344">
    <property type="entry name" value="BCTRLSENSOR"/>
</dbReference>
<dbReference type="InterPro" id="IPR003594">
    <property type="entry name" value="HATPase_dom"/>
</dbReference>
<dbReference type="GeneID" id="79270799"/>
<protein>
    <recommendedName>
        <fullName evidence="2">histidine kinase</fullName>
        <ecNumber evidence="2">2.7.13.3</ecNumber>
    </recommendedName>
</protein>
<sequence>MNSRGPSDAISSQTLCDTIPDAIVIVDEAGAVTYANSRVTDLFGYAPEELVGEAVEVLVPDGIAEAHVDKRESYMADPQTRPMGVGLDLVGQRKDGSQFPVAISLSPVDTDDDNAVVATVRDVSDQETLRNKYRSLLETAPDAFLLADASSGELVEVNEQAVELTGYSQEELQAMDQRDLHPSGHEEGYRKLFEEHVRSEGIRSTLPDGTPIFVETKDGDKVPVEINARIIEVDDRRLIAGSFRDISERHEYERRLERRNERLDEFASLVTHDLRNPLNVASGYLDLIAEELDSEYVDHVESSHDRMKAIIDGTLALAREGDAAYEEGPVDLASLAEQCWRNVEGERASLHVASTAVLSVDSRRLERVFENLYRNAIEHGGPAVTIEVGMLDNGFYVEDDGPGVPESGRDDVFQAGQSSTATGTGLGLAIVRRIVEGHGWAIDVTDGAVGGARFEITGVEEP</sequence>
<dbReference type="SMART" id="SM00387">
    <property type="entry name" value="HATPase_c"/>
    <property type="match status" value="1"/>
</dbReference>
<dbReference type="SUPFAM" id="SSF55874">
    <property type="entry name" value="ATPase domain of HSP90 chaperone/DNA topoisomerase II/histidine kinase"/>
    <property type="match status" value="1"/>
</dbReference>
<dbReference type="Pfam" id="PF02518">
    <property type="entry name" value="HATPase_c"/>
    <property type="match status" value="1"/>
</dbReference>
<keyword evidence="11" id="KW-1185">Reference proteome</keyword>
<name>A0ABD5X249_9EURY</name>
<dbReference type="PROSITE" id="PS50109">
    <property type="entry name" value="HIS_KIN"/>
    <property type="match status" value="1"/>
</dbReference>
<evidence type="ECO:0000313" key="11">
    <source>
        <dbReference type="Proteomes" id="UP001596388"/>
    </source>
</evidence>
<comment type="catalytic activity">
    <reaction evidence="1">
        <text>ATP + protein L-histidine = ADP + protein N-phospho-L-histidine.</text>
        <dbReference type="EC" id="2.7.13.3"/>
    </reaction>
</comment>
<organism evidence="10 11">
    <name type="scientific">Halobaculum marinum</name>
    <dbReference type="NCBI Taxonomy" id="3031996"/>
    <lineage>
        <taxon>Archaea</taxon>
        <taxon>Methanobacteriati</taxon>
        <taxon>Methanobacteriota</taxon>
        <taxon>Stenosarchaea group</taxon>
        <taxon>Halobacteria</taxon>
        <taxon>Halobacteriales</taxon>
        <taxon>Haloferacaceae</taxon>
        <taxon>Halobaculum</taxon>
    </lineage>
</organism>
<dbReference type="AlphaFoldDB" id="A0ABD5X249"/>
<feature type="domain" description="PAS" evidence="8">
    <location>
        <begin position="129"/>
        <end position="200"/>
    </location>
</feature>
<dbReference type="InterPro" id="IPR050736">
    <property type="entry name" value="Sensor_HK_Regulatory"/>
</dbReference>
<dbReference type="EC" id="2.7.13.3" evidence="2"/>
<dbReference type="InterPro" id="IPR000014">
    <property type="entry name" value="PAS"/>
</dbReference>
<evidence type="ECO:0000259" key="7">
    <source>
        <dbReference type="PROSITE" id="PS50109"/>
    </source>
</evidence>
<dbReference type="CDD" id="cd00130">
    <property type="entry name" value="PAS"/>
    <property type="match status" value="2"/>
</dbReference>
<evidence type="ECO:0000256" key="4">
    <source>
        <dbReference type="ARBA" id="ARBA00022679"/>
    </source>
</evidence>
<evidence type="ECO:0000256" key="2">
    <source>
        <dbReference type="ARBA" id="ARBA00012438"/>
    </source>
</evidence>
<dbReference type="PANTHER" id="PTHR43711">
    <property type="entry name" value="TWO-COMPONENT HISTIDINE KINASE"/>
    <property type="match status" value="1"/>
</dbReference>
<comment type="caution">
    <text evidence="10">The sequence shown here is derived from an EMBL/GenBank/DDBJ whole genome shotgun (WGS) entry which is preliminary data.</text>
</comment>
<dbReference type="InterPro" id="IPR003661">
    <property type="entry name" value="HisK_dim/P_dom"/>
</dbReference>
<dbReference type="SMART" id="SM00086">
    <property type="entry name" value="PAC"/>
    <property type="match status" value="2"/>
</dbReference>
<proteinExistence type="predicted"/>
<dbReference type="Pfam" id="PF13426">
    <property type="entry name" value="PAS_9"/>
    <property type="match status" value="2"/>
</dbReference>
<evidence type="ECO:0000313" key="10">
    <source>
        <dbReference type="EMBL" id="MFC7098278.1"/>
    </source>
</evidence>
<dbReference type="PROSITE" id="PS50112">
    <property type="entry name" value="PAS"/>
    <property type="match status" value="2"/>
</dbReference>
<dbReference type="SUPFAM" id="SSF55785">
    <property type="entry name" value="PYP-like sensor domain (PAS domain)"/>
    <property type="match status" value="2"/>
</dbReference>